<dbReference type="InterPro" id="IPR000210">
    <property type="entry name" value="BTB/POZ_dom"/>
</dbReference>
<evidence type="ECO:0000259" key="2">
    <source>
        <dbReference type="PROSITE" id="PS50144"/>
    </source>
</evidence>
<dbReference type="SUPFAM" id="SSF54695">
    <property type="entry name" value="POZ domain"/>
    <property type="match status" value="1"/>
</dbReference>
<sequence length="404" mass="45719">MLAVQRGFACKEVQTFTLRKADLKKPIGECLESPNFAVPNSGGLKWSIDVYPTGETDECKGYISVFINVNKPVKSKCRCTVNGSSIEGSFAYEFSYSDPPLNFGWEKFASHKSLYSFFHMNKLTFTCIIELNIATPRDVLVPHGFQFYRHVPPDFEFVIGSEQVPAHKNFLLLISPVLKAMLSDDTAESKPSKIHITEFTLEAVKCAIDFCYGRELGDLSIKTAVSVLRFCDQYFMAAVAEELGKLSLFDLTIDSFCEIARYAHECHKKDLLDECCYFFKGHHGDIKAKPEFVDLPPILVVDVLKKAFDLKTEFDVLDHAHRNGISFVVDYLEESLVEAISLDNFCPAVRYAWKCSRDSLKNACAQFLINNREEVTDSKDFLDLSADVVRSILKVAHEMKRKIV</sequence>
<dbReference type="CDD" id="cd18186">
    <property type="entry name" value="BTB_POZ_ZBTB_KLHL-like"/>
    <property type="match status" value="1"/>
</dbReference>
<dbReference type="InterPro" id="IPR008974">
    <property type="entry name" value="TRAF-like"/>
</dbReference>
<dbReference type="PROSITE" id="PS50097">
    <property type="entry name" value="BTB"/>
    <property type="match status" value="1"/>
</dbReference>
<reference evidence="3" key="1">
    <citation type="journal article" date="2013" name="Genetics">
        <title>The draft genome and transcriptome of Panagrellus redivivus are shaped by the harsh demands of a free-living lifestyle.</title>
        <authorList>
            <person name="Srinivasan J."/>
            <person name="Dillman A.R."/>
            <person name="Macchietto M.G."/>
            <person name="Heikkinen L."/>
            <person name="Lakso M."/>
            <person name="Fracchia K.M."/>
            <person name="Antoshechkin I."/>
            <person name="Mortazavi A."/>
            <person name="Wong G."/>
            <person name="Sternberg P.W."/>
        </authorList>
    </citation>
    <scope>NUCLEOTIDE SEQUENCE [LARGE SCALE GENOMIC DNA]</scope>
    <source>
        <strain evidence="3">MT8872</strain>
    </source>
</reference>
<dbReference type="PANTHER" id="PTHR24410:SF23">
    <property type="entry name" value="BTB DOMAIN-CONTAINING PROTEIN-RELATED"/>
    <property type="match status" value="1"/>
</dbReference>
<keyword evidence="3" id="KW-1185">Reference proteome</keyword>
<dbReference type="Pfam" id="PF00651">
    <property type="entry name" value="BTB"/>
    <property type="match status" value="1"/>
</dbReference>
<dbReference type="Pfam" id="PF22486">
    <property type="entry name" value="MATH_2"/>
    <property type="match status" value="1"/>
</dbReference>
<proteinExistence type="predicted"/>
<dbReference type="PROSITE" id="PS50144">
    <property type="entry name" value="MATH"/>
    <property type="match status" value="1"/>
</dbReference>
<dbReference type="Gene3D" id="2.60.210.10">
    <property type="entry name" value="Apoptosis, Tumor Necrosis Factor Receptor Associated Protein 2, Chain A"/>
    <property type="match status" value="1"/>
</dbReference>
<organism evidence="3 4">
    <name type="scientific">Panagrellus redivivus</name>
    <name type="common">Microworm</name>
    <dbReference type="NCBI Taxonomy" id="6233"/>
    <lineage>
        <taxon>Eukaryota</taxon>
        <taxon>Metazoa</taxon>
        <taxon>Ecdysozoa</taxon>
        <taxon>Nematoda</taxon>
        <taxon>Chromadorea</taxon>
        <taxon>Rhabditida</taxon>
        <taxon>Tylenchina</taxon>
        <taxon>Panagrolaimomorpha</taxon>
        <taxon>Panagrolaimoidea</taxon>
        <taxon>Panagrolaimidae</taxon>
        <taxon>Panagrellus</taxon>
    </lineage>
</organism>
<feature type="domain" description="MATH" evidence="2">
    <location>
        <begin position="11"/>
        <end position="129"/>
    </location>
</feature>
<dbReference type="WBParaSite" id="Pan_g11211.t1">
    <property type="protein sequence ID" value="Pan_g11211.t1"/>
    <property type="gene ID" value="Pan_g11211"/>
</dbReference>
<dbReference type="AlphaFoldDB" id="A0A7E4ZQK3"/>
<protein>
    <submittedName>
        <fullName evidence="4">BTB domain-containing protein</fullName>
    </submittedName>
</protein>
<dbReference type="InterPro" id="IPR002083">
    <property type="entry name" value="MATH/TRAF_dom"/>
</dbReference>
<dbReference type="InterPro" id="IPR051481">
    <property type="entry name" value="BTB-POZ/Galectin-3-binding"/>
</dbReference>
<dbReference type="CDD" id="cd00121">
    <property type="entry name" value="MATH"/>
    <property type="match status" value="1"/>
</dbReference>
<dbReference type="Gene3D" id="3.30.710.10">
    <property type="entry name" value="Potassium Channel Kv1.1, Chain A"/>
    <property type="match status" value="2"/>
</dbReference>
<name>A0A7E4ZQK3_PANRE</name>
<dbReference type="SUPFAM" id="SSF49599">
    <property type="entry name" value="TRAF domain-like"/>
    <property type="match status" value="1"/>
</dbReference>
<evidence type="ECO:0000313" key="4">
    <source>
        <dbReference type="WBParaSite" id="Pan_g11211.t1"/>
    </source>
</evidence>
<feature type="domain" description="BTB" evidence="1">
    <location>
        <begin position="153"/>
        <end position="216"/>
    </location>
</feature>
<accession>A0A7E4ZQK3</accession>
<dbReference type="InterPro" id="IPR011333">
    <property type="entry name" value="SKP1/BTB/POZ_sf"/>
</dbReference>
<dbReference type="SMART" id="SM00225">
    <property type="entry name" value="BTB"/>
    <property type="match status" value="1"/>
</dbReference>
<reference evidence="4" key="2">
    <citation type="submission" date="2020-10" db="UniProtKB">
        <authorList>
            <consortium name="WormBaseParasite"/>
        </authorList>
    </citation>
    <scope>IDENTIFICATION</scope>
</reference>
<dbReference type="Proteomes" id="UP000492821">
    <property type="component" value="Unassembled WGS sequence"/>
</dbReference>
<dbReference type="CDD" id="cd14733">
    <property type="entry name" value="BACK"/>
    <property type="match status" value="1"/>
</dbReference>
<dbReference type="PANTHER" id="PTHR24410">
    <property type="entry name" value="HL07962P-RELATED"/>
    <property type="match status" value="1"/>
</dbReference>
<evidence type="ECO:0000313" key="3">
    <source>
        <dbReference type="Proteomes" id="UP000492821"/>
    </source>
</evidence>
<evidence type="ECO:0000259" key="1">
    <source>
        <dbReference type="PROSITE" id="PS50097"/>
    </source>
</evidence>